<dbReference type="PANTHER" id="PTHR35561">
    <property type="entry name" value="RNA 2',3'-CYCLIC PHOSPHODIESTERASE"/>
    <property type="match status" value="1"/>
</dbReference>
<reference evidence="3 4" key="1">
    <citation type="submission" date="2024-01" db="EMBL/GenBank/DDBJ databases">
        <title>Uliginosibacterium soil sp. nov.</title>
        <authorList>
            <person name="Lv Y."/>
        </authorList>
    </citation>
    <scope>NUCLEOTIDE SEQUENCE [LARGE SCALE GENOMIC DNA]</scope>
    <source>
        <strain evidence="3 4">H3</strain>
    </source>
</reference>
<feature type="active site" description="Proton acceptor" evidence="2">
    <location>
        <position position="144"/>
    </location>
</feature>
<dbReference type="InterPro" id="IPR009097">
    <property type="entry name" value="Cyclic_Pdiesterase"/>
</dbReference>
<dbReference type="GO" id="GO:0016874">
    <property type="term" value="F:ligase activity"/>
    <property type="evidence" value="ECO:0007669"/>
    <property type="project" value="UniProtKB-KW"/>
</dbReference>
<keyword evidence="3" id="KW-0436">Ligase</keyword>
<accession>A0ABU6K4N3</accession>
<protein>
    <recommendedName>
        <fullName evidence="2">RNA 2',3'-cyclic phosphodiesterase</fullName>
        <shortName evidence="2">RNA 2',3'-CPDase</shortName>
        <ecNumber evidence="2">3.1.4.58</ecNumber>
    </recommendedName>
</protein>
<comment type="similarity">
    <text evidence="2">Belongs to the 2H phosphoesterase superfamily. ThpR family.</text>
</comment>
<dbReference type="HAMAP" id="MF_01940">
    <property type="entry name" value="RNA_CPDase"/>
    <property type="match status" value="1"/>
</dbReference>
<evidence type="ECO:0000256" key="1">
    <source>
        <dbReference type="ARBA" id="ARBA00022801"/>
    </source>
</evidence>
<evidence type="ECO:0000256" key="2">
    <source>
        <dbReference type="HAMAP-Rule" id="MF_01940"/>
    </source>
</evidence>
<dbReference type="PANTHER" id="PTHR35561:SF1">
    <property type="entry name" value="RNA 2',3'-CYCLIC PHOSPHODIESTERASE"/>
    <property type="match status" value="1"/>
</dbReference>
<keyword evidence="4" id="KW-1185">Reference proteome</keyword>
<dbReference type="EMBL" id="JAYXHS010000002">
    <property type="protein sequence ID" value="MEC5386511.1"/>
    <property type="molecule type" value="Genomic_DNA"/>
</dbReference>
<feature type="short sequence motif" description="HXTX 2" evidence="2">
    <location>
        <begin position="144"/>
        <end position="147"/>
    </location>
</feature>
<gene>
    <name evidence="3" type="ORF">VVD49_12305</name>
</gene>
<feature type="active site" description="Proton donor" evidence="2">
    <location>
        <position position="57"/>
    </location>
</feature>
<dbReference type="Proteomes" id="UP001331561">
    <property type="component" value="Unassembled WGS sequence"/>
</dbReference>
<keyword evidence="1 2" id="KW-0378">Hydrolase</keyword>
<dbReference type="RefSeq" id="WP_327599475.1">
    <property type="nucleotide sequence ID" value="NZ_JAYXHS010000002.1"/>
</dbReference>
<name>A0ABU6K4N3_9RHOO</name>
<dbReference type="InterPro" id="IPR004175">
    <property type="entry name" value="RNA_CPDase"/>
</dbReference>
<dbReference type="SUPFAM" id="SSF55144">
    <property type="entry name" value="LigT-like"/>
    <property type="match status" value="1"/>
</dbReference>
<dbReference type="EC" id="3.1.4.58" evidence="2"/>
<dbReference type="Gene3D" id="3.90.1140.10">
    <property type="entry name" value="Cyclic phosphodiesterase"/>
    <property type="match status" value="1"/>
</dbReference>
<sequence length="191" mass="21012">MSAQLSLGGFEPAVFTDSFFFALQPNAETASRIAELTRRLRAERGIKGIPIPAERLHVTLTFLGAFSGVPQSVVSSAVTTGDALKAAPFEVRFDRVQKFGHDKRALVLRSSEDLAALNDFQSDLVRAMRLKGLKPAGPAGFTPHLTLLYEDAVMLDESIEPVIWTAREFVLVRSLIGQSRYEVLGRWPLQA</sequence>
<evidence type="ECO:0000313" key="3">
    <source>
        <dbReference type="EMBL" id="MEC5386511.1"/>
    </source>
</evidence>
<proteinExistence type="inferred from homology"/>
<comment type="catalytic activity">
    <reaction evidence="2">
        <text>a 3'-end 2',3'-cyclophospho-ribonucleotide-RNA + H2O = a 3'-end 2'-phospho-ribonucleotide-RNA + H(+)</text>
        <dbReference type="Rhea" id="RHEA:11828"/>
        <dbReference type="Rhea" id="RHEA-COMP:10464"/>
        <dbReference type="Rhea" id="RHEA-COMP:17353"/>
        <dbReference type="ChEBI" id="CHEBI:15377"/>
        <dbReference type="ChEBI" id="CHEBI:15378"/>
        <dbReference type="ChEBI" id="CHEBI:83064"/>
        <dbReference type="ChEBI" id="CHEBI:173113"/>
        <dbReference type="EC" id="3.1.4.58"/>
    </reaction>
</comment>
<comment type="function">
    <text evidence="2">Hydrolyzes RNA 2',3'-cyclic phosphodiester to an RNA 2'-phosphomonoester.</text>
</comment>
<comment type="caution">
    <text evidence="3">The sequence shown here is derived from an EMBL/GenBank/DDBJ whole genome shotgun (WGS) entry which is preliminary data.</text>
</comment>
<feature type="short sequence motif" description="HXTX 1" evidence="2">
    <location>
        <begin position="57"/>
        <end position="60"/>
    </location>
</feature>
<organism evidence="3 4">
    <name type="scientific">Uliginosibacterium silvisoli</name>
    <dbReference type="NCBI Taxonomy" id="3114758"/>
    <lineage>
        <taxon>Bacteria</taxon>
        <taxon>Pseudomonadati</taxon>
        <taxon>Pseudomonadota</taxon>
        <taxon>Betaproteobacteria</taxon>
        <taxon>Rhodocyclales</taxon>
        <taxon>Zoogloeaceae</taxon>
        <taxon>Uliginosibacterium</taxon>
    </lineage>
</organism>
<evidence type="ECO:0000313" key="4">
    <source>
        <dbReference type="Proteomes" id="UP001331561"/>
    </source>
</evidence>
<dbReference type="Pfam" id="PF13563">
    <property type="entry name" value="2_5_RNA_ligase2"/>
    <property type="match status" value="1"/>
</dbReference>